<gene>
    <name evidence="1" type="ORF">LMG26411_04402</name>
</gene>
<evidence type="ECO:0000313" key="1">
    <source>
        <dbReference type="EMBL" id="CAG2153394.1"/>
    </source>
</evidence>
<reference evidence="1 2" key="1">
    <citation type="submission" date="2021-03" db="EMBL/GenBank/DDBJ databases">
        <authorList>
            <person name="Peeters C."/>
        </authorList>
    </citation>
    <scope>NUCLEOTIDE SEQUENCE [LARGE SCALE GENOMIC DNA]</scope>
    <source>
        <strain evidence="1 2">LMG 26411</strain>
    </source>
</reference>
<sequence length="31" mass="3686">MRFGKDMEAFVTNVVSRLILSMDGEEWRPDR</sequence>
<organism evidence="1 2">
    <name type="scientific">Cupriavidus numazuensis</name>
    <dbReference type="NCBI Taxonomy" id="221992"/>
    <lineage>
        <taxon>Bacteria</taxon>
        <taxon>Pseudomonadati</taxon>
        <taxon>Pseudomonadota</taxon>
        <taxon>Betaproteobacteria</taxon>
        <taxon>Burkholderiales</taxon>
        <taxon>Burkholderiaceae</taxon>
        <taxon>Cupriavidus</taxon>
    </lineage>
</organism>
<proteinExistence type="predicted"/>
<dbReference type="Proteomes" id="UP000672657">
    <property type="component" value="Unassembled WGS sequence"/>
</dbReference>
<protein>
    <recommendedName>
        <fullName evidence="3">Transposase</fullName>
    </recommendedName>
</protein>
<keyword evidence="2" id="KW-1185">Reference proteome</keyword>
<accession>A0ABM8TLH2</accession>
<dbReference type="EMBL" id="CAJPVI010000028">
    <property type="protein sequence ID" value="CAG2153394.1"/>
    <property type="molecule type" value="Genomic_DNA"/>
</dbReference>
<evidence type="ECO:0008006" key="3">
    <source>
        <dbReference type="Google" id="ProtNLM"/>
    </source>
</evidence>
<comment type="caution">
    <text evidence="1">The sequence shown here is derived from an EMBL/GenBank/DDBJ whole genome shotgun (WGS) entry which is preliminary data.</text>
</comment>
<name>A0ABM8TLH2_9BURK</name>
<evidence type="ECO:0000313" key="2">
    <source>
        <dbReference type="Proteomes" id="UP000672657"/>
    </source>
</evidence>